<accession>A0A8J7LBQ1</accession>
<organism evidence="1 2">
    <name type="scientific">Amazonocrinis nigriterrae CENA67</name>
    <dbReference type="NCBI Taxonomy" id="2794033"/>
    <lineage>
        <taxon>Bacteria</taxon>
        <taxon>Bacillati</taxon>
        <taxon>Cyanobacteriota</taxon>
        <taxon>Cyanophyceae</taxon>
        <taxon>Nostocales</taxon>
        <taxon>Nostocaceae</taxon>
        <taxon>Amazonocrinis</taxon>
        <taxon>Amazonocrinis nigriterrae</taxon>
    </lineage>
</organism>
<protein>
    <submittedName>
        <fullName evidence="1">Uncharacterized protein</fullName>
    </submittedName>
</protein>
<evidence type="ECO:0000313" key="2">
    <source>
        <dbReference type="Proteomes" id="UP000632766"/>
    </source>
</evidence>
<proteinExistence type="predicted"/>
<dbReference type="Proteomes" id="UP000632766">
    <property type="component" value="Unassembled WGS sequence"/>
</dbReference>
<keyword evidence="2" id="KW-1185">Reference proteome</keyword>
<dbReference type="AlphaFoldDB" id="A0A8J7LBQ1"/>
<reference evidence="1 2" key="1">
    <citation type="journal article" date="2021" name="Int. J. Syst. Evol. Microbiol.">
        <title>Amazonocrinis nigriterrae gen. nov., sp. nov., Atlanticothrix silvestris gen. nov., sp. nov. and Dendronalium phyllosphericum gen. nov., sp. nov., nostocacean cyanobacteria from Brazilian environments.</title>
        <authorList>
            <person name="Alvarenga D.O."/>
            <person name="Andreote A.P.D."/>
            <person name="Branco L.H.Z."/>
            <person name="Delbaje E."/>
            <person name="Cruz R.B."/>
            <person name="Varani A.M."/>
            <person name="Fiore M.F."/>
        </authorList>
    </citation>
    <scope>NUCLEOTIDE SEQUENCE [LARGE SCALE GENOMIC DNA]</scope>
    <source>
        <strain evidence="1 2">CENA67</strain>
    </source>
</reference>
<name>A0A8J7LBQ1_9NOST</name>
<dbReference type="RefSeq" id="WP_198127422.1">
    <property type="nucleotide sequence ID" value="NZ_JAECZC010000065.1"/>
</dbReference>
<gene>
    <name evidence="1" type="ORF">I8748_26270</name>
</gene>
<comment type="caution">
    <text evidence="1">The sequence shown here is derived from an EMBL/GenBank/DDBJ whole genome shotgun (WGS) entry which is preliminary data.</text>
</comment>
<dbReference type="EMBL" id="JAECZC010000065">
    <property type="protein sequence ID" value="MBH8565636.1"/>
    <property type="molecule type" value="Genomic_DNA"/>
</dbReference>
<evidence type="ECO:0000313" key="1">
    <source>
        <dbReference type="EMBL" id="MBH8565636.1"/>
    </source>
</evidence>
<sequence length="75" mass="8284">MKCTIDLPDTLVQQLKQYLQDHPDQNLEGLIQEALEEKLAGKNLSKLLTLAGIVNESPRNASNQAEDSPNIINPC</sequence>